<keyword evidence="1" id="KW-1133">Transmembrane helix</keyword>
<keyword evidence="3" id="KW-1185">Reference proteome</keyword>
<keyword evidence="1" id="KW-0472">Membrane</keyword>
<name>A0ABU3Y3B0_9SPHN</name>
<dbReference type="RefSeq" id="WP_317224907.1">
    <property type="nucleotide sequence ID" value="NZ_JAWJEJ010000001.1"/>
</dbReference>
<dbReference type="Proteomes" id="UP001273531">
    <property type="component" value="Unassembled WGS sequence"/>
</dbReference>
<proteinExistence type="predicted"/>
<feature type="transmembrane region" description="Helical" evidence="1">
    <location>
        <begin position="12"/>
        <end position="29"/>
    </location>
</feature>
<feature type="transmembrane region" description="Helical" evidence="1">
    <location>
        <begin position="181"/>
        <end position="198"/>
    </location>
</feature>
<evidence type="ECO:0000313" key="2">
    <source>
        <dbReference type="EMBL" id="MDV3455693.1"/>
    </source>
</evidence>
<comment type="caution">
    <text evidence="2">The sequence shown here is derived from an EMBL/GenBank/DDBJ whole genome shotgun (WGS) entry which is preliminary data.</text>
</comment>
<sequence length="240" mass="26527">MRPQDLFLSARDFFTIIVPGGVLLLLAPGDMLREIVARVTFGDRPDAALILFAFFVCAYALGSLVSGASSKLDDLVDPRLRRGLDAANLDAVKPSKLAKLALAEKTAAQLEAALMPSMAAPAGAARAWSTKGFWWNFLRINCPAAITELDRVESQQKQFRALIVTLLILTLLHFFVGEWRWLLALPITAGMWWLYVSYRIRFARRLFELAIIAAISTEHFKSCCDGFFKLPAPAKPTPGS</sequence>
<protein>
    <submittedName>
        <fullName evidence="2">Uncharacterized protein</fullName>
    </submittedName>
</protein>
<reference evidence="2 3" key="1">
    <citation type="submission" date="2023-10" db="EMBL/GenBank/DDBJ databases">
        <title>Sphingomonas sp. HF-S4 16S ribosomal RNA gene Genome sequencing and assembly.</title>
        <authorList>
            <person name="Lee H."/>
        </authorList>
    </citation>
    <scope>NUCLEOTIDE SEQUENCE [LARGE SCALE GENOMIC DNA]</scope>
    <source>
        <strain evidence="2 3">HF-S4</strain>
    </source>
</reference>
<organism evidence="2 3">
    <name type="scientific">Sphingomonas agrestis</name>
    <dbReference type="NCBI Taxonomy" id="3080540"/>
    <lineage>
        <taxon>Bacteria</taxon>
        <taxon>Pseudomonadati</taxon>
        <taxon>Pseudomonadota</taxon>
        <taxon>Alphaproteobacteria</taxon>
        <taxon>Sphingomonadales</taxon>
        <taxon>Sphingomonadaceae</taxon>
        <taxon>Sphingomonas</taxon>
    </lineage>
</organism>
<feature type="transmembrane region" description="Helical" evidence="1">
    <location>
        <begin position="49"/>
        <end position="72"/>
    </location>
</feature>
<dbReference type="EMBL" id="JAWJEJ010000001">
    <property type="protein sequence ID" value="MDV3455693.1"/>
    <property type="molecule type" value="Genomic_DNA"/>
</dbReference>
<feature type="transmembrane region" description="Helical" evidence="1">
    <location>
        <begin position="159"/>
        <end position="175"/>
    </location>
</feature>
<evidence type="ECO:0000256" key="1">
    <source>
        <dbReference type="SAM" id="Phobius"/>
    </source>
</evidence>
<accession>A0ABU3Y3B0</accession>
<evidence type="ECO:0000313" key="3">
    <source>
        <dbReference type="Proteomes" id="UP001273531"/>
    </source>
</evidence>
<gene>
    <name evidence="2" type="ORF">RZN05_01750</name>
</gene>
<keyword evidence="1" id="KW-0812">Transmembrane</keyword>